<accession>A0ABN6JVC4</accession>
<proteinExistence type="predicted"/>
<feature type="region of interest" description="Disordered" evidence="1">
    <location>
        <begin position="33"/>
        <end position="58"/>
    </location>
</feature>
<dbReference type="Proteomes" id="UP001319874">
    <property type="component" value="Chromosome 4"/>
</dbReference>
<dbReference type="EMBL" id="AP024958">
    <property type="protein sequence ID" value="BCZ84788.1"/>
    <property type="molecule type" value="Genomic_DNA"/>
</dbReference>
<protein>
    <submittedName>
        <fullName evidence="2">Uncharacterized protein</fullName>
    </submittedName>
</protein>
<evidence type="ECO:0000313" key="2">
    <source>
        <dbReference type="EMBL" id="BCZ84788.1"/>
    </source>
</evidence>
<keyword evidence="3" id="KW-1185">Reference proteome</keyword>
<evidence type="ECO:0000313" key="3">
    <source>
        <dbReference type="Proteomes" id="UP001319874"/>
    </source>
</evidence>
<reference evidence="2 3" key="1">
    <citation type="journal article" date="2022" name="Front. Microbiol.">
        <title>Identification and characterization of a novel class of self-sufficient cytochrome P450 hydroxylase involved in cyclohexanecarboxylate degradation in Paraburkholderia terrae strain KU-64.</title>
        <authorList>
            <person name="Yamamoto T."/>
            <person name="Hasegawa Y."/>
            <person name="Iwaki H."/>
        </authorList>
    </citation>
    <scope>NUCLEOTIDE SEQUENCE [LARGE SCALE GENOMIC DNA]</scope>
    <source>
        <strain evidence="2 3">KU-64</strain>
    </source>
</reference>
<evidence type="ECO:0000256" key="1">
    <source>
        <dbReference type="SAM" id="MobiDB-lite"/>
    </source>
</evidence>
<feature type="compositionally biased region" description="Basic and acidic residues" evidence="1">
    <location>
        <begin position="39"/>
        <end position="48"/>
    </location>
</feature>
<organism evidence="2 3">
    <name type="scientific">Paraburkholderia terrae</name>
    <dbReference type="NCBI Taxonomy" id="311230"/>
    <lineage>
        <taxon>Bacteria</taxon>
        <taxon>Pseudomonadati</taxon>
        <taxon>Pseudomonadota</taxon>
        <taxon>Betaproteobacteria</taxon>
        <taxon>Burkholderiales</taxon>
        <taxon>Burkholderiaceae</taxon>
        <taxon>Paraburkholderia</taxon>
    </lineage>
</organism>
<gene>
    <name evidence="2" type="ORF">PTKU64_84630</name>
</gene>
<name>A0ABN6JVC4_9BURK</name>
<sequence>MASRGPRRNAASKTRCPAAARIRSMSVNTSAGAFLGGKRMTESGRTGKSEVSNTAIHG</sequence>
<feature type="compositionally biased region" description="Polar residues" evidence="1">
    <location>
        <begin position="49"/>
        <end position="58"/>
    </location>
</feature>